<evidence type="ECO:0000313" key="8">
    <source>
        <dbReference type="EMBL" id="BAU24177.1"/>
    </source>
</evidence>
<dbReference type="RefSeq" id="WP_068516482.1">
    <property type="nucleotide sequence ID" value="NZ_AP014945.1"/>
</dbReference>
<evidence type="ECO:0000256" key="5">
    <source>
        <dbReference type="RuleBase" id="RU362066"/>
    </source>
</evidence>
<dbReference type="Pfam" id="PF07195">
    <property type="entry name" value="FliD_C"/>
    <property type="match status" value="1"/>
</dbReference>
<evidence type="ECO:0000313" key="9">
    <source>
        <dbReference type="Proteomes" id="UP000068196"/>
    </source>
</evidence>
<organism evidence="8 9">
    <name type="scientific">Caldimicrobium thiodismutans</name>
    <dbReference type="NCBI Taxonomy" id="1653476"/>
    <lineage>
        <taxon>Bacteria</taxon>
        <taxon>Pseudomonadati</taxon>
        <taxon>Thermodesulfobacteriota</taxon>
        <taxon>Thermodesulfobacteria</taxon>
        <taxon>Thermodesulfobacteriales</taxon>
        <taxon>Thermodesulfobacteriaceae</taxon>
        <taxon>Caldimicrobium</taxon>
    </lineage>
</organism>
<dbReference type="GO" id="GO:0009421">
    <property type="term" value="C:bacterial-type flagellum filament cap"/>
    <property type="evidence" value="ECO:0007669"/>
    <property type="project" value="InterPro"/>
</dbReference>
<dbReference type="GO" id="GO:0009424">
    <property type="term" value="C:bacterial-type flagellum hook"/>
    <property type="evidence" value="ECO:0007669"/>
    <property type="project" value="UniProtKB-UniRule"/>
</dbReference>
<comment type="subcellular location">
    <subcellularLocation>
        <location evidence="5">Secreted</location>
    </subcellularLocation>
    <subcellularLocation>
        <location evidence="5">Bacterial flagellum</location>
    </subcellularLocation>
</comment>
<dbReference type="InterPro" id="IPR010809">
    <property type="entry name" value="FliD_C"/>
</dbReference>
<feature type="domain" description="Flagellar hook-associated protein 2 N-terminal" evidence="6">
    <location>
        <begin position="13"/>
        <end position="106"/>
    </location>
</feature>
<dbReference type="Pfam" id="PF02465">
    <property type="entry name" value="FliD_N"/>
    <property type="match status" value="1"/>
</dbReference>
<dbReference type="STRING" id="1653476.THC_1818"/>
<evidence type="ECO:0000259" key="6">
    <source>
        <dbReference type="Pfam" id="PF02465"/>
    </source>
</evidence>
<feature type="coiled-coil region" evidence="5">
    <location>
        <begin position="383"/>
        <end position="438"/>
    </location>
</feature>
<keyword evidence="5" id="KW-0964">Secreted</keyword>
<dbReference type="InterPro" id="IPR003481">
    <property type="entry name" value="FliD_N"/>
</dbReference>
<keyword evidence="4 5" id="KW-0975">Bacterial flagellum</keyword>
<name>A0A0U5ATF8_9BACT</name>
<dbReference type="GO" id="GO:0007155">
    <property type="term" value="P:cell adhesion"/>
    <property type="evidence" value="ECO:0007669"/>
    <property type="project" value="InterPro"/>
</dbReference>
<comment type="subunit">
    <text evidence="2 5">Homopentamer.</text>
</comment>
<dbReference type="AlphaFoldDB" id="A0A0U5ATF8"/>
<evidence type="ECO:0000256" key="4">
    <source>
        <dbReference type="ARBA" id="ARBA00023143"/>
    </source>
</evidence>
<proteinExistence type="inferred from homology"/>
<protein>
    <recommendedName>
        <fullName evidence="5">Flagellar hook-associated protein 2</fullName>
        <shortName evidence="5">HAP2</shortName>
    </recommendedName>
    <alternativeName>
        <fullName evidence="5">Flagellar cap protein</fullName>
    </alternativeName>
</protein>
<dbReference type="PANTHER" id="PTHR30288">
    <property type="entry name" value="FLAGELLAR CAP/ASSEMBLY PROTEIN FLID"/>
    <property type="match status" value="1"/>
</dbReference>
<evidence type="ECO:0000259" key="7">
    <source>
        <dbReference type="Pfam" id="PF07195"/>
    </source>
</evidence>
<evidence type="ECO:0000256" key="3">
    <source>
        <dbReference type="ARBA" id="ARBA00023054"/>
    </source>
</evidence>
<evidence type="ECO:0000256" key="1">
    <source>
        <dbReference type="ARBA" id="ARBA00009764"/>
    </source>
</evidence>
<reference evidence="8 9" key="1">
    <citation type="journal article" date="2016" name="Int. J. Syst. Evol. Microbiol.">
        <title>Caldimicrobium thiodismutans sp. nov., a sulfur-disproportionating bacterium isolated from a hot spring, and emended description of the genus Caldimicrobium.</title>
        <authorList>
            <person name="Kojima H."/>
            <person name="Umezawa K."/>
            <person name="Fukui M."/>
        </authorList>
    </citation>
    <scope>NUCLEOTIDE SEQUENCE [LARGE SCALE GENOMIC DNA]</scope>
    <source>
        <strain evidence="8 9">TF1</strain>
    </source>
</reference>
<feature type="domain" description="Flagellar hook-associated protein 2 C-terminal" evidence="7">
    <location>
        <begin position="218"/>
        <end position="418"/>
    </location>
</feature>
<keyword evidence="9" id="KW-1185">Reference proteome</keyword>
<accession>A0A0U5ATF8</accession>
<gene>
    <name evidence="8" type="ORF">THC_1818</name>
</gene>
<dbReference type="OrthoDB" id="9908at2"/>
<dbReference type="GO" id="GO:0071973">
    <property type="term" value="P:bacterial-type flagellum-dependent cell motility"/>
    <property type="evidence" value="ECO:0007669"/>
    <property type="project" value="TreeGrafter"/>
</dbReference>
<dbReference type="GO" id="GO:0005576">
    <property type="term" value="C:extracellular region"/>
    <property type="evidence" value="ECO:0007669"/>
    <property type="project" value="UniProtKB-SubCell"/>
</dbReference>
<dbReference type="EMBL" id="AP014945">
    <property type="protein sequence ID" value="BAU24177.1"/>
    <property type="molecule type" value="Genomic_DNA"/>
</dbReference>
<dbReference type="PANTHER" id="PTHR30288:SF0">
    <property type="entry name" value="FLAGELLAR HOOK-ASSOCIATED PROTEIN 2"/>
    <property type="match status" value="1"/>
</dbReference>
<sequence>MPNFYMSNVTGLLDIDAIVQNLTLSKQQQLKKLSQDKALLQAKSTSLNNILSALKDLQSAVDSLNTNTLFQGKTALISDTSVLSAKVTENTPNLSLRVKPTQLAQGEIRITTGGVTNLSDTLNSSTFTLRYWTSNTTSIDTNINFGGGTIEDLARAINSAQDKVVASVYYDGNNYKLMFAEKEVGASTKETASGAVIEISSGALPSSLGTPDTVLQEAKNAKLKIGSDLTEISSPTNTFENVLTGLTITANKTSDTFVNITVKDSYDKANQALSNLFGKINSVLDLVNQMTEKGALFQGNSNLTQIKTNLFTLTKPLQNLGLINLSEDGKYSLNTDTFNNLVNNGKIGDIQSALNETQNNLKKYLEGTLKAFQIYKDTQDKQIETLDKKAETLQIALAKEQEKLRLTFSQIEALMYQNEQLKTRLQNFAVSLSEANKK</sequence>
<dbReference type="PATRIC" id="fig|1653476.3.peg.1894"/>
<dbReference type="Proteomes" id="UP000068196">
    <property type="component" value="Chromosome"/>
</dbReference>
<dbReference type="KEGG" id="cthi:THC_1818"/>
<keyword evidence="3 5" id="KW-0175">Coiled coil</keyword>
<comment type="similarity">
    <text evidence="1 5">Belongs to the FliD family.</text>
</comment>
<evidence type="ECO:0000256" key="2">
    <source>
        <dbReference type="ARBA" id="ARBA00011255"/>
    </source>
</evidence>
<reference evidence="9" key="2">
    <citation type="journal article" date="2016" name="Int. J. Syst. Evol. Microbiol.">
        <title>Caldimicrobium thiodismutans sp. nov., a sulfur-disproportionating bacterium isolated from a hot spring.</title>
        <authorList>
            <person name="Kojima H."/>
            <person name="Umezawa K."/>
            <person name="Fukui M."/>
        </authorList>
    </citation>
    <scope>NUCLEOTIDE SEQUENCE [LARGE SCALE GENOMIC DNA]</scope>
    <source>
        <strain evidence="9">TF1</strain>
    </source>
</reference>
<comment type="function">
    <text evidence="5">Required for morphogenesis and for the elongation of the flagellar filament by facilitating polymerization of the flagellin monomers at the tip of growing filament. Forms a capping structure, which prevents flagellin subunits (transported through the central channel of the flagellum) from leaking out without polymerization at the distal end.</text>
</comment>
<dbReference type="InterPro" id="IPR040026">
    <property type="entry name" value="FliD"/>
</dbReference>